<feature type="signal peptide" evidence="2">
    <location>
        <begin position="1"/>
        <end position="26"/>
    </location>
</feature>
<feature type="compositionally biased region" description="Low complexity" evidence="1">
    <location>
        <begin position="422"/>
        <end position="435"/>
    </location>
</feature>
<accession>A0ABT7LE14</accession>
<gene>
    <name evidence="3" type="ORF">QRD43_00815</name>
</gene>
<evidence type="ECO:0000313" key="4">
    <source>
        <dbReference type="Proteomes" id="UP001238603"/>
    </source>
</evidence>
<reference evidence="3 4" key="1">
    <citation type="submission" date="2023-06" db="EMBL/GenBank/DDBJ databases">
        <title>Pelomonas sp. APW6 16S ribosomal RNA gene genome sequencing and assembly.</title>
        <authorList>
            <person name="Woo H."/>
        </authorList>
    </citation>
    <scope>NUCLEOTIDE SEQUENCE [LARGE SCALE GENOMIC DNA]</scope>
    <source>
        <strain evidence="3 4">APW6</strain>
    </source>
</reference>
<organism evidence="3 4">
    <name type="scientific">Roseateles subflavus</name>
    <dbReference type="NCBI Taxonomy" id="3053353"/>
    <lineage>
        <taxon>Bacteria</taxon>
        <taxon>Pseudomonadati</taxon>
        <taxon>Pseudomonadota</taxon>
        <taxon>Betaproteobacteria</taxon>
        <taxon>Burkholderiales</taxon>
        <taxon>Sphaerotilaceae</taxon>
        <taxon>Roseateles</taxon>
    </lineage>
</organism>
<dbReference type="InterPro" id="IPR025060">
    <property type="entry name" value="DUF3999"/>
</dbReference>
<keyword evidence="4" id="KW-1185">Reference proteome</keyword>
<feature type="region of interest" description="Disordered" evidence="1">
    <location>
        <begin position="422"/>
        <end position="446"/>
    </location>
</feature>
<feature type="chain" id="PRO_5046705400" evidence="2">
    <location>
        <begin position="27"/>
        <end position="491"/>
    </location>
</feature>
<dbReference type="EMBL" id="JASVDS010000001">
    <property type="protein sequence ID" value="MDL5030430.1"/>
    <property type="molecule type" value="Genomic_DNA"/>
</dbReference>
<evidence type="ECO:0000313" key="3">
    <source>
        <dbReference type="EMBL" id="MDL5030430.1"/>
    </source>
</evidence>
<proteinExistence type="predicted"/>
<dbReference type="RefSeq" id="WP_285980567.1">
    <property type="nucleotide sequence ID" value="NZ_JASVDS010000001.1"/>
</dbReference>
<evidence type="ECO:0000256" key="2">
    <source>
        <dbReference type="SAM" id="SignalP"/>
    </source>
</evidence>
<name>A0ABT7LE14_9BURK</name>
<comment type="caution">
    <text evidence="3">The sequence shown here is derived from an EMBL/GenBank/DDBJ whole genome shotgun (WGS) entry which is preliminary data.</text>
</comment>
<keyword evidence="2" id="KW-0732">Signal</keyword>
<evidence type="ECO:0000256" key="1">
    <source>
        <dbReference type="SAM" id="MobiDB-lite"/>
    </source>
</evidence>
<protein>
    <submittedName>
        <fullName evidence="3">DUF3999 family protein</fullName>
    </submittedName>
</protein>
<dbReference type="Proteomes" id="UP001238603">
    <property type="component" value="Unassembled WGS sequence"/>
</dbReference>
<dbReference type="Pfam" id="PF13163">
    <property type="entry name" value="DUF3999"/>
    <property type="match status" value="1"/>
</dbReference>
<sequence length="491" mass="52847">MTLTRRELGLAVLATTLTAPMGAALAASPPPAPPAATVWAPVQAQPGGGLQRLALPWALLQASPAVPLDAAQVLDAWGQVLPSAWAGAPPTAQSRRELDVPLWAWPEHPGPLPREDLGTLVLELDANGGVRRLETRHLPGGPPQRGSGHGRWLLDLATLRGSAERGLDLQLDWTPTPAGQALSVALEGSDDIHVWRPLHQAQLLDLPAGAGGPALQLKHIPWPSEQPLPRYLRLRFDQPVALKTARLSVEGRQHPPLQVETLSWPAEPPREGEPPRWRLDLPVALRPDALQLQLPALNQLLSLRLEQRQQDGQPWQVVQRLVAWRMQRQGVEAQSPAEPVQATSARQWRLVAEGPVPAELASGPLRLQWHWRPPQLITLLPADPAALAGVRLSLGAAGPATPRGRLALPTLMPDYQPGSEYQLPLAPLGAPQRQAAPPPPPAWQDPATRQRWTLWAVLGVSVLGLAGLAWRLKGEMGIDPGAEPPAGGAPR</sequence>